<dbReference type="InterPro" id="IPR018634">
    <property type="entry name" value="ChrB_C"/>
</dbReference>
<dbReference type="EMBL" id="JAGIZA010000004">
    <property type="protein sequence ID" value="MBP0492670.1"/>
    <property type="molecule type" value="Genomic_DNA"/>
</dbReference>
<proteinExistence type="predicted"/>
<dbReference type="AlphaFoldDB" id="A0A940S575"/>
<feature type="domain" description="ChrB C-terminal" evidence="1">
    <location>
        <begin position="17"/>
        <end position="103"/>
    </location>
</feature>
<evidence type="ECO:0000259" key="1">
    <source>
        <dbReference type="Pfam" id="PF09828"/>
    </source>
</evidence>
<dbReference type="Pfam" id="PF09828">
    <property type="entry name" value="ChrB_C"/>
    <property type="match status" value="1"/>
</dbReference>
<gene>
    <name evidence="2" type="ORF">J5Y10_07750</name>
</gene>
<keyword evidence="3" id="KW-1185">Reference proteome</keyword>
<organism evidence="2 3">
    <name type="scientific">Roseomonas indoligenes</name>
    <dbReference type="NCBI Taxonomy" id="2820811"/>
    <lineage>
        <taxon>Bacteria</taxon>
        <taxon>Pseudomonadati</taxon>
        <taxon>Pseudomonadota</taxon>
        <taxon>Alphaproteobacteria</taxon>
        <taxon>Acetobacterales</taxon>
        <taxon>Roseomonadaceae</taxon>
        <taxon>Roseomonas</taxon>
    </lineage>
</organism>
<reference evidence="2" key="1">
    <citation type="submission" date="2021-03" db="EMBL/GenBank/DDBJ databases">
        <authorList>
            <person name="So Y."/>
        </authorList>
    </citation>
    <scope>NUCLEOTIDE SEQUENCE</scope>
    <source>
        <strain evidence="2">SG15</strain>
    </source>
</reference>
<evidence type="ECO:0000313" key="3">
    <source>
        <dbReference type="Proteomes" id="UP000677537"/>
    </source>
</evidence>
<name>A0A940S575_9PROT</name>
<protein>
    <submittedName>
        <fullName evidence="2">Chromate resistance protein</fullName>
    </submittedName>
</protein>
<accession>A0A940S575</accession>
<comment type="caution">
    <text evidence="2">The sequence shown here is derived from an EMBL/GenBank/DDBJ whole genome shotgun (WGS) entry which is preliminary data.</text>
</comment>
<dbReference type="Proteomes" id="UP000677537">
    <property type="component" value="Unassembled WGS sequence"/>
</dbReference>
<sequence>MNNQSSPEVSAFTVRFGATASDMEDVCWSHRGEGCTVDSMIEAFGLRSEAPSCLAPIMRSTDTGRPDLMPETAGPLAASLRLSRMYRGDLGQLGAALGQYDAFACGSRDLAGWMHHSPAAASDARSETMA</sequence>
<evidence type="ECO:0000313" key="2">
    <source>
        <dbReference type="EMBL" id="MBP0492670.1"/>
    </source>
</evidence>
<dbReference type="RefSeq" id="WP_209372417.1">
    <property type="nucleotide sequence ID" value="NZ_JAGIZA010000004.1"/>
</dbReference>